<proteinExistence type="inferred from homology"/>
<dbReference type="Proteomes" id="UP000325081">
    <property type="component" value="Unassembled WGS sequence"/>
</dbReference>
<evidence type="ECO:0000256" key="8">
    <source>
        <dbReference type="ARBA" id="ARBA00042266"/>
    </source>
</evidence>
<evidence type="ECO:0000256" key="2">
    <source>
        <dbReference type="ARBA" id="ARBA00022490"/>
    </source>
</evidence>
<keyword evidence="5" id="KW-0949">S-adenosyl-L-methionine</keyword>
<dbReference type="GO" id="GO:0005739">
    <property type="term" value="C:mitochondrion"/>
    <property type="evidence" value="ECO:0007669"/>
    <property type="project" value="TreeGrafter"/>
</dbReference>
<dbReference type="GO" id="GO:0005840">
    <property type="term" value="C:ribosome"/>
    <property type="evidence" value="ECO:0007669"/>
    <property type="project" value="UniProtKB-KW"/>
</dbReference>
<dbReference type="HAMAP" id="MF_00735">
    <property type="entry name" value="Methyltr_PrmA"/>
    <property type="match status" value="1"/>
</dbReference>
<organism evidence="9 10">
    <name type="scientific">Striga asiatica</name>
    <name type="common">Asiatic witchweed</name>
    <name type="synonym">Buchnera asiatica</name>
    <dbReference type="NCBI Taxonomy" id="4170"/>
    <lineage>
        <taxon>Eukaryota</taxon>
        <taxon>Viridiplantae</taxon>
        <taxon>Streptophyta</taxon>
        <taxon>Embryophyta</taxon>
        <taxon>Tracheophyta</taxon>
        <taxon>Spermatophyta</taxon>
        <taxon>Magnoliopsida</taxon>
        <taxon>eudicotyledons</taxon>
        <taxon>Gunneridae</taxon>
        <taxon>Pentapetalae</taxon>
        <taxon>asterids</taxon>
        <taxon>lamiids</taxon>
        <taxon>Lamiales</taxon>
        <taxon>Orobanchaceae</taxon>
        <taxon>Buchnereae</taxon>
        <taxon>Striga</taxon>
    </lineage>
</organism>
<comment type="similarity">
    <text evidence="6">Belongs to the methyltransferase superfamily. ETFBKMT family.</text>
</comment>
<keyword evidence="3 9" id="KW-0489">Methyltransferase</keyword>
<dbReference type="GO" id="GO:0032259">
    <property type="term" value="P:methylation"/>
    <property type="evidence" value="ECO:0007669"/>
    <property type="project" value="UniProtKB-KW"/>
</dbReference>
<dbReference type="InterPro" id="IPR004498">
    <property type="entry name" value="Ribosomal_PrmA_MeTrfase"/>
</dbReference>
<name>A0A5A7RBZ6_STRAF</name>
<dbReference type="PANTHER" id="PTHR43648:SF1">
    <property type="entry name" value="ELECTRON TRANSFER FLAVOPROTEIN BETA SUBUNIT LYSINE METHYLTRANSFERASE"/>
    <property type="match status" value="1"/>
</dbReference>
<dbReference type="Gene3D" id="3.40.50.150">
    <property type="entry name" value="Vaccinia Virus protein VP39"/>
    <property type="match status" value="1"/>
</dbReference>
<dbReference type="SUPFAM" id="SSF53335">
    <property type="entry name" value="S-adenosyl-L-methionine-dependent methyltransferases"/>
    <property type="match status" value="1"/>
</dbReference>
<dbReference type="Pfam" id="PF06325">
    <property type="entry name" value="PrmA"/>
    <property type="match status" value="1"/>
</dbReference>
<dbReference type="EMBL" id="BKCP01010848">
    <property type="protein sequence ID" value="GER53844.1"/>
    <property type="molecule type" value="Genomic_DNA"/>
</dbReference>
<keyword evidence="2" id="KW-0963">Cytoplasm</keyword>
<dbReference type="PANTHER" id="PTHR43648">
    <property type="entry name" value="ELECTRON TRANSFER FLAVOPROTEIN BETA SUBUNIT LYSINE METHYLTRANSFERASE"/>
    <property type="match status" value="1"/>
</dbReference>
<keyword evidence="9" id="KW-0689">Ribosomal protein</keyword>
<evidence type="ECO:0000256" key="5">
    <source>
        <dbReference type="ARBA" id="ARBA00022691"/>
    </source>
</evidence>
<evidence type="ECO:0000313" key="10">
    <source>
        <dbReference type="Proteomes" id="UP000325081"/>
    </source>
</evidence>
<evidence type="ECO:0000256" key="7">
    <source>
        <dbReference type="ARBA" id="ARBA00041867"/>
    </source>
</evidence>
<reference evidence="10" key="1">
    <citation type="journal article" date="2019" name="Curr. Biol.">
        <title>Genome Sequence of Striga asiatica Provides Insight into the Evolution of Plant Parasitism.</title>
        <authorList>
            <person name="Yoshida S."/>
            <person name="Kim S."/>
            <person name="Wafula E.K."/>
            <person name="Tanskanen J."/>
            <person name="Kim Y.M."/>
            <person name="Honaas L."/>
            <person name="Yang Z."/>
            <person name="Spallek T."/>
            <person name="Conn C.E."/>
            <person name="Ichihashi Y."/>
            <person name="Cheong K."/>
            <person name="Cui S."/>
            <person name="Der J.P."/>
            <person name="Gundlach H."/>
            <person name="Jiao Y."/>
            <person name="Hori C."/>
            <person name="Ishida J.K."/>
            <person name="Kasahara H."/>
            <person name="Kiba T."/>
            <person name="Kim M.S."/>
            <person name="Koo N."/>
            <person name="Laohavisit A."/>
            <person name="Lee Y.H."/>
            <person name="Lumba S."/>
            <person name="McCourt P."/>
            <person name="Mortimer J.C."/>
            <person name="Mutuku J.M."/>
            <person name="Nomura T."/>
            <person name="Sasaki-Sekimoto Y."/>
            <person name="Seto Y."/>
            <person name="Wang Y."/>
            <person name="Wakatake T."/>
            <person name="Sakakibara H."/>
            <person name="Demura T."/>
            <person name="Yamaguchi S."/>
            <person name="Yoneyama K."/>
            <person name="Manabe R.I."/>
            <person name="Nelson D.C."/>
            <person name="Schulman A.H."/>
            <person name="Timko M.P."/>
            <person name="dePamphilis C.W."/>
            <person name="Choi D."/>
            <person name="Shirasu K."/>
        </authorList>
    </citation>
    <scope>NUCLEOTIDE SEQUENCE [LARGE SCALE GENOMIC DNA]</scope>
    <source>
        <strain evidence="10">cv. UVA1</strain>
    </source>
</reference>
<dbReference type="GO" id="GO:0016279">
    <property type="term" value="F:protein-lysine N-methyltransferase activity"/>
    <property type="evidence" value="ECO:0007669"/>
    <property type="project" value="TreeGrafter"/>
</dbReference>
<sequence length="393" mass="43653">MSHPLSSLRSHFIKHITCHNPSAAFFSVRRRIRSPQPRRRFTFVPSPNAARESHLSRFNTAVSSYSTLPSSNGATVTDAAYTSSYLSVRISCPRRVADMLSESLLCFGATSTTVDEQDDHGDDEKAKLSHIWISSTFNVDQDVKNCVVRASDSVGLKELPIYKVEIHDHTDWIKQTQESFHPVEIKEGLWIVPEWRNPPDLEAINIILNPGLAFGTGEHPTTKLCLLLLHRLIKGGEKFLDYGTGSGVLAIAALKFGAEFSVGFDIEPQAITSARHNAALNNIEQHKLLLSLVPTKNGPNFESECPVEQNPYNPKIIAEKETYDVVIANILLHPLLDLAERIVLYGKPGATIGVSGIISDQVPIVIERYLQFLENVDVTMMDDWACISGTKKR</sequence>
<comment type="caution">
    <text evidence="9">The sequence shown here is derived from an EMBL/GenBank/DDBJ whole genome shotgun (WGS) entry which is preliminary data.</text>
</comment>
<evidence type="ECO:0000313" key="9">
    <source>
        <dbReference type="EMBL" id="GER53844.1"/>
    </source>
</evidence>
<dbReference type="InterPro" id="IPR050078">
    <property type="entry name" value="Ribosomal_L11_MeTrfase_PrmA"/>
</dbReference>
<evidence type="ECO:0000256" key="4">
    <source>
        <dbReference type="ARBA" id="ARBA00022679"/>
    </source>
</evidence>
<dbReference type="OrthoDB" id="419617at2759"/>
<dbReference type="AlphaFoldDB" id="A0A5A7RBZ6"/>
<evidence type="ECO:0000256" key="6">
    <source>
        <dbReference type="ARBA" id="ARBA00037932"/>
    </source>
</evidence>
<keyword evidence="10" id="KW-1185">Reference proteome</keyword>
<accession>A0A5A7RBZ6</accession>
<protein>
    <recommendedName>
        <fullName evidence="8">ETFB lysine methyltransferase</fullName>
    </recommendedName>
    <alternativeName>
        <fullName evidence="7">Protein N-lysine methyltransferase METTL20</fullName>
    </alternativeName>
</protein>
<keyword evidence="9" id="KW-0687">Ribonucleoprotein</keyword>
<evidence type="ECO:0000256" key="1">
    <source>
        <dbReference type="ARBA" id="ARBA00009741"/>
    </source>
</evidence>
<dbReference type="NCBIfam" id="TIGR00406">
    <property type="entry name" value="prmA"/>
    <property type="match status" value="1"/>
</dbReference>
<gene>
    <name evidence="9" type="ORF">STAS_31403</name>
</gene>
<comment type="similarity">
    <text evidence="1">Belongs to the methyltransferase superfamily. PrmA family.</text>
</comment>
<evidence type="ECO:0000256" key="3">
    <source>
        <dbReference type="ARBA" id="ARBA00022603"/>
    </source>
</evidence>
<keyword evidence="4 9" id="KW-0808">Transferase</keyword>
<dbReference type="InterPro" id="IPR029063">
    <property type="entry name" value="SAM-dependent_MTases_sf"/>
</dbReference>
<dbReference type="CDD" id="cd02440">
    <property type="entry name" value="AdoMet_MTases"/>
    <property type="match status" value="1"/>
</dbReference>